<dbReference type="EMBL" id="CM042043">
    <property type="protein sequence ID" value="KAI3695919.1"/>
    <property type="molecule type" value="Genomic_DNA"/>
</dbReference>
<evidence type="ECO:0000313" key="2">
    <source>
        <dbReference type="Proteomes" id="UP001056120"/>
    </source>
</evidence>
<sequence length="330" mass="38654">MTLLRSTMDDAQKKIRSITGPFECLIETSKFYELAIIQIDGGLKLIKEQPKDQIPETNRKKMITNLIKLKDMLQDRLNNTKCSIIEKDKQLMEGLEDAMLMSLGDGIKSEQNKETVLSTVKGYIDDQRFECSMKDAIIARLIEEQRQSTLQTMAMEEHYMILLNECHKEFDVYDVETKVREDVFVYVLIEIMNDTRIKLDFELRKIQNEIHIVLKPLLTDFQEKVNMKLRMNLSRLDDIKQRVDSLSRLSVLIRNEELVYKKAFTRRCENLLLAETEVDLLGDQVEALQDLLQKIYFVLDQNSSVLSHNFQVMDILKIIKNEFSRMSISK</sequence>
<protein>
    <submittedName>
        <fullName evidence="1">Uncharacterized protein</fullName>
    </submittedName>
</protein>
<evidence type="ECO:0000313" key="1">
    <source>
        <dbReference type="EMBL" id="KAI3695919.1"/>
    </source>
</evidence>
<organism evidence="1 2">
    <name type="scientific">Smallanthus sonchifolius</name>
    <dbReference type="NCBI Taxonomy" id="185202"/>
    <lineage>
        <taxon>Eukaryota</taxon>
        <taxon>Viridiplantae</taxon>
        <taxon>Streptophyta</taxon>
        <taxon>Embryophyta</taxon>
        <taxon>Tracheophyta</taxon>
        <taxon>Spermatophyta</taxon>
        <taxon>Magnoliopsida</taxon>
        <taxon>eudicotyledons</taxon>
        <taxon>Gunneridae</taxon>
        <taxon>Pentapetalae</taxon>
        <taxon>asterids</taxon>
        <taxon>campanulids</taxon>
        <taxon>Asterales</taxon>
        <taxon>Asteraceae</taxon>
        <taxon>Asteroideae</taxon>
        <taxon>Heliantheae alliance</taxon>
        <taxon>Millerieae</taxon>
        <taxon>Smallanthus</taxon>
    </lineage>
</organism>
<reference evidence="2" key="1">
    <citation type="journal article" date="2022" name="Mol. Ecol. Resour.">
        <title>The genomes of chicory, endive, great burdock and yacon provide insights into Asteraceae palaeo-polyploidization history and plant inulin production.</title>
        <authorList>
            <person name="Fan W."/>
            <person name="Wang S."/>
            <person name="Wang H."/>
            <person name="Wang A."/>
            <person name="Jiang F."/>
            <person name="Liu H."/>
            <person name="Zhao H."/>
            <person name="Xu D."/>
            <person name="Zhang Y."/>
        </authorList>
    </citation>
    <scope>NUCLEOTIDE SEQUENCE [LARGE SCALE GENOMIC DNA]</scope>
    <source>
        <strain evidence="2">cv. Yunnan</strain>
    </source>
</reference>
<keyword evidence="2" id="KW-1185">Reference proteome</keyword>
<name>A0ACB8ZF19_9ASTR</name>
<accession>A0ACB8ZF19</accession>
<gene>
    <name evidence="1" type="ORF">L1987_78924</name>
</gene>
<comment type="caution">
    <text evidence="1">The sequence shown here is derived from an EMBL/GenBank/DDBJ whole genome shotgun (WGS) entry which is preliminary data.</text>
</comment>
<reference evidence="1 2" key="2">
    <citation type="journal article" date="2022" name="Mol. Ecol. Resour.">
        <title>The genomes of chicory, endive, great burdock and yacon provide insights into Asteraceae paleo-polyploidization history and plant inulin production.</title>
        <authorList>
            <person name="Fan W."/>
            <person name="Wang S."/>
            <person name="Wang H."/>
            <person name="Wang A."/>
            <person name="Jiang F."/>
            <person name="Liu H."/>
            <person name="Zhao H."/>
            <person name="Xu D."/>
            <person name="Zhang Y."/>
        </authorList>
    </citation>
    <scope>NUCLEOTIDE SEQUENCE [LARGE SCALE GENOMIC DNA]</scope>
    <source>
        <strain evidence="2">cv. Yunnan</strain>
        <tissue evidence="1">Leaves</tissue>
    </source>
</reference>
<proteinExistence type="predicted"/>
<dbReference type="Proteomes" id="UP001056120">
    <property type="component" value="Linkage Group LG26"/>
</dbReference>